<evidence type="ECO:0000313" key="3">
    <source>
        <dbReference type="Proteomes" id="UP000663828"/>
    </source>
</evidence>
<feature type="domain" description="Piwi" evidence="1">
    <location>
        <begin position="1"/>
        <end position="146"/>
    </location>
</feature>
<dbReference type="Pfam" id="PF02171">
    <property type="entry name" value="Piwi"/>
    <property type="match status" value="2"/>
</dbReference>
<reference evidence="2" key="1">
    <citation type="submission" date="2021-02" db="EMBL/GenBank/DDBJ databases">
        <authorList>
            <person name="Nowell W R."/>
        </authorList>
    </citation>
    <scope>NUCLEOTIDE SEQUENCE</scope>
</reference>
<name>A0A813S789_ADIRI</name>
<accession>A0A813S789</accession>
<dbReference type="GO" id="GO:0003676">
    <property type="term" value="F:nucleic acid binding"/>
    <property type="evidence" value="ECO:0007669"/>
    <property type="project" value="InterPro"/>
</dbReference>
<dbReference type="InterPro" id="IPR003165">
    <property type="entry name" value="Piwi"/>
</dbReference>
<proteinExistence type="predicted"/>
<organism evidence="2 3">
    <name type="scientific">Adineta ricciae</name>
    <name type="common">Rotifer</name>
    <dbReference type="NCBI Taxonomy" id="249248"/>
    <lineage>
        <taxon>Eukaryota</taxon>
        <taxon>Metazoa</taxon>
        <taxon>Spiralia</taxon>
        <taxon>Gnathifera</taxon>
        <taxon>Rotifera</taxon>
        <taxon>Eurotatoria</taxon>
        <taxon>Bdelloidea</taxon>
        <taxon>Adinetida</taxon>
        <taxon>Adinetidae</taxon>
        <taxon>Adineta</taxon>
    </lineage>
</organism>
<dbReference type="PANTHER" id="PTHR22891">
    <property type="entry name" value="EUKARYOTIC TRANSLATION INITIATION FACTOR 2C"/>
    <property type="match status" value="1"/>
</dbReference>
<dbReference type="Proteomes" id="UP000663828">
    <property type="component" value="Unassembled WGS sequence"/>
</dbReference>
<dbReference type="EMBL" id="CAJNOR010000089">
    <property type="protein sequence ID" value="CAF0792090.1"/>
    <property type="molecule type" value="Genomic_DNA"/>
</dbReference>
<comment type="caution">
    <text evidence="2">The sequence shown here is derived from an EMBL/GenBank/DDBJ whole genome shotgun (WGS) entry which is preliminary data.</text>
</comment>
<dbReference type="SUPFAM" id="SSF53098">
    <property type="entry name" value="Ribonuclease H-like"/>
    <property type="match status" value="1"/>
</dbReference>
<evidence type="ECO:0000259" key="1">
    <source>
        <dbReference type="SMART" id="SM00950"/>
    </source>
</evidence>
<evidence type="ECO:0000313" key="2">
    <source>
        <dbReference type="EMBL" id="CAF0792090.1"/>
    </source>
</evidence>
<dbReference type="Gene3D" id="3.30.420.10">
    <property type="entry name" value="Ribonuclease H-like superfamily/Ribonuclease H"/>
    <property type="match status" value="2"/>
</dbReference>
<dbReference type="AlphaFoldDB" id="A0A813S789"/>
<keyword evidence="3" id="KW-1185">Reference proteome</keyword>
<dbReference type="InterPro" id="IPR036397">
    <property type="entry name" value="RNaseH_sf"/>
</dbReference>
<dbReference type="SMART" id="SM00950">
    <property type="entry name" value="Piwi"/>
    <property type="match status" value="1"/>
</dbReference>
<dbReference type="InterPro" id="IPR012337">
    <property type="entry name" value="RNaseH-like_sf"/>
</dbReference>
<protein>
    <recommendedName>
        <fullName evidence="1">Piwi domain-containing protein</fullName>
    </recommendedName>
</protein>
<gene>
    <name evidence="2" type="ORF">XAT740_LOCUS2534</name>
</gene>
<sequence length="189" mass="21264">MFLGADVIHPTNVTRQHPFIAAMVGSGNSSCSTTAVRMAQELLEYYYEMNKYFSNEVVFYRDGVDDGQFSKVCHYEIPAIYQAFDQVNNPPPYHVLEDQTGLTPNELQLLIYHVCFTDPRSSSSEVVPSVVHQTDLAALNARDSFCTDEESSTMHVSNRNPVLQNPTADALHYEILQVHHNLKNKPVLG</sequence>